<gene>
    <name evidence="2" type="ORF">WFZ85_08215</name>
</gene>
<dbReference type="RefSeq" id="WP_342695806.1">
    <property type="nucleotide sequence ID" value="NZ_JBCGDO010000008.1"/>
</dbReference>
<sequence length="133" mass="15744">MGIKNEAYEIEKEFWHELPKQFITVYNNNYAIVEKFNNEYLLFTDKKQKISQEELFSNTGEVVFIFEETESANHKNNLNYKYFGIFIIAFALLLSFFTSNLSLFFFNLLSTIGLFISLELFKNKFGEKSIIIK</sequence>
<protein>
    <submittedName>
        <fullName evidence="2">Uncharacterized protein</fullName>
    </submittedName>
</protein>
<keyword evidence="3" id="KW-1185">Reference proteome</keyword>
<dbReference type="Proteomes" id="UP001460072">
    <property type="component" value="Unassembled WGS sequence"/>
</dbReference>
<organism evidence="2 3">
    <name type="scientific">Flavobacterium aureirubrum</name>
    <dbReference type="NCBI Taxonomy" id="3133147"/>
    <lineage>
        <taxon>Bacteria</taxon>
        <taxon>Pseudomonadati</taxon>
        <taxon>Bacteroidota</taxon>
        <taxon>Flavobacteriia</taxon>
        <taxon>Flavobacteriales</taxon>
        <taxon>Flavobacteriaceae</taxon>
        <taxon>Flavobacterium</taxon>
    </lineage>
</organism>
<evidence type="ECO:0000256" key="1">
    <source>
        <dbReference type="SAM" id="Phobius"/>
    </source>
</evidence>
<keyword evidence="1" id="KW-0472">Membrane</keyword>
<name>A0ABU9N7S7_9FLAO</name>
<feature type="transmembrane region" description="Helical" evidence="1">
    <location>
        <begin position="103"/>
        <end position="121"/>
    </location>
</feature>
<keyword evidence="1" id="KW-1133">Transmembrane helix</keyword>
<evidence type="ECO:0000313" key="3">
    <source>
        <dbReference type="Proteomes" id="UP001460072"/>
    </source>
</evidence>
<comment type="caution">
    <text evidence="2">The sequence shown here is derived from an EMBL/GenBank/DDBJ whole genome shotgun (WGS) entry which is preliminary data.</text>
</comment>
<keyword evidence="1" id="KW-0812">Transmembrane</keyword>
<accession>A0ABU9N7S7</accession>
<evidence type="ECO:0000313" key="2">
    <source>
        <dbReference type="EMBL" id="MEM0542600.1"/>
    </source>
</evidence>
<reference evidence="2 3" key="1">
    <citation type="submission" date="2024-03" db="EMBL/GenBank/DDBJ databases">
        <title>Two novel species of the genus Flavobacterium exhibiting potentially degradation of complex polysaccharides.</title>
        <authorList>
            <person name="Lian X."/>
        </authorList>
    </citation>
    <scope>NUCLEOTIDE SEQUENCE [LARGE SCALE GENOMIC DNA]</scope>
    <source>
        <strain evidence="3">j3</strain>
    </source>
</reference>
<proteinExistence type="predicted"/>
<feature type="transmembrane region" description="Helical" evidence="1">
    <location>
        <begin position="80"/>
        <end position="97"/>
    </location>
</feature>
<dbReference type="EMBL" id="JBCGDO010000008">
    <property type="protein sequence ID" value="MEM0542600.1"/>
    <property type="molecule type" value="Genomic_DNA"/>
</dbReference>